<keyword evidence="3" id="KW-0406">Ion transport</keyword>
<proteinExistence type="inferred from homology"/>
<evidence type="ECO:0000313" key="4">
    <source>
        <dbReference type="EMBL" id="KAK9760039.1"/>
    </source>
</evidence>
<gene>
    <name evidence="4" type="primary">VMA4</name>
    <name evidence="4" type="ORF">K7432_016351</name>
</gene>
<keyword evidence="5" id="KW-1185">Reference proteome</keyword>
<dbReference type="Gene3D" id="6.10.250.1620">
    <property type="match status" value="1"/>
</dbReference>
<dbReference type="PANTHER" id="PTHR45715">
    <property type="entry name" value="ATPASE H+-TRANSPORTING V1 SUBUNIT E1A-RELATED"/>
    <property type="match status" value="1"/>
</dbReference>
<dbReference type="Pfam" id="PF01991">
    <property type="entry name" value="vATP-synt_E"/>
    <property type="match status" value="1"/>
</dbReference>
<keyword evidence="2" id="KW-0813">Transport</keyword>
<evidence type="ECO:0000256" key="2">
    <source>
        <dbReference type="ARBA" id="ARBA00022448"/>
    </source>
</evidence>
<accession>A0ABR2WEV3</accession>
<dbReference type="InterPro" id="IPR038495">
    <property type="entry name" value="ATPase_E_C"/>
</dbReference>
<reference evidence="4 5" key="1">
    <citation type="submission" date="2023-04" db="EMBL/GenBank/DDBJ databases">
        <title>Genome of Basidiobolus ranarum AG-B5.</title>
        <authorList>
            <person name="Stajich J.E."/>
            <person name="Carter-House D."/>
            <person name="Gryganskyi A."/>
        </authorList>
    </citation>
    <scope>NUCLEOTIDE SEQUENCE [LARGE SCALE GENOMIC DNA]</scope>
    <source>
        <strain evidence="4 5">AG-B5</strain>
    </source>
</reference>
<protein>
    <submittedName>
        <fullName evidence="4">V-ATPase V1 sector subunit E</fullName>
    </submittedName>
</protein>
<dbReference type="HAMAP" id="MF_00311">
    <property type="entry name" value="ATP_synth_E_arch"/>
    <property type="match status" value="1"/>
</dbReference>
<dbReference type="SUPFAM" id="SSF160527">
    <property type="entry name" value="V-type ATPase subunit E-like"/>
    <property type="match status" value="1"/>
</dbReference>
<evidence type="ECO:0000313" key="5">
    <source>
        <dbReference type="Proteomes" id="UP001479436"/>
    </source>
</evidence>
<organism evidence="4 5">
    <name type="scientific">Basidiobolus ranarum</name>
    <dbReference type="NCBI Taxonomy" id="34480"/>
    <lineage>
        <taxon>Eukaryota</taxon>
        <taxon>Fungi</taxon>
        <taxon>Fungi incertae sedis</taxon>
        <taxon>Zoopagomycota</taxon>
        <taxon>Entomophthoromycotina</taxon>
        <taxon>Basidiobolomycetes</taxon>
        <taxon>Basidiobolales</taxon>
        <taxon>Basidiobolaceae</taxon>
        <taxon>Basidiobolus</taxon>
    </lineage>
</organism>
<dbReference type="Proteomes" id="UP001479436">
    <property type="component" value="Unassembled WGS sequence"/>
</dbReference>
<sequence length="228" mass="26435">MSRPLNDQEVLNEMNKMVAFIKQEAQEKAREIKVKADEEFNIEKAKLIRQESINIDTAFDRKVKQADVQRRIAQSNVINKSRLQLLATRQQLLNDLFSEATEHLKSVAKDKDSYQVLLKDLILQGLYQLMDKKVHLICRQEDVSIVETALKNAQQEYKNAFNTAVEITIDREEFLPKDSNGGVILSSLEGRVKCHNTLESRLELLKDQMLPDIRYMLFGHSPSRKFFN</sequence>
<evidence type="ECO:0000256" key="3">
    <source>
        <dbReference type="ARBA" id="ARBA00023065"/>
    </source>
</evidence>
<comment type="similarity">
    <text evidence="1">Belongs to the V-ATPase E subunit family.</text>
</comment>
<dbReference type="Gene3D" id="3.30.2320.30">
    <property type="entry name" value="ATP synthase, E subunit, C-terminal"/>
    <property type="match status" value="1"/>
</dbReference>
<dbReference type="EMBL" id="JASJQH010002643">
    <property type="protein sequence ID" value="KAK9760039.1"/>
    <property type="molecule type" value="Genomic_DNA"/>
</dbReference>
<dbReference type="InterPro" id="IPR002842">
    <property type="entry name" value="ATPase_V1_Esu"/>
</dbReference>
<comment type="caution">
    <text evidence="4">The sequence shown here is derived from an EMBL/GenBank/DDBJ whole genome shotgun (WGS) entry which is preliminary data.</text>
</comment>
<evidence type="ECO:0000256" key="1">
    <source>
        <dbReference type="ARBA" id="ARBA00005901"/>
    </source>
</evidence>
<name>A0ABR2WEV3_9FUNG</name>